<organism evidence="9 10">
    <name type="scientific">Shouchella xiaoxiensis</name>
    <dbReference type="NCBI Taxonomy" id="766895"/>
    <lineage>
        <taxon>Bacteria</taxon>
        <taxon>Bacillati</taxon>
        <taxon>Bacillota</taxon>
        <taxon>Bacilli</taxon>
        <taxon>Bacillales</taxon>
        <taxon>Bacillaceae</taxon>
        <taxon>Shouchella</taxon>
    </lineage>
</organism>
<dbReference type="PANTHER" id="PTHR34975:SF2">
    <property type="entry name" value="SPORE GERMINATION PROTEIN A2"/>
    <property type="match status" value="1"/>
</dbReference>
<feature type="transmembrane region" description="Helical" evidence="8">
    <location>
        <begin position="38"/>
        <end position="58"/>
    </location>
</feature>
<comment type="subcellular location">
    <subcellularLocation>
        <location evidence="1">Membrane</location>
        <topology evidence="1">Multi-pass membrane protein</topology>
    </subcellularLocation>
</comment>
<evidence type="ECO:0000256" key="8">
    <source>
        <dbReference type="SAM" id="Phobius"/>
    </source>
</evidence>
<evidence type="ECO:0000256" key="7">
    <source>
        <dbReference type="ARBA" id="ARBA00023136"/>
    </source>
</evidence>
<comment type="similarity">
    <text evidence="2">Belongs to the amino acid-polyamine-organocation (APC) superfamily. Spore germination protein (SGP) (TC 2.A.3.9) family.</text>
</comment>
<dbReference type="Pfam" id="PF03845">
    <property type="entry name" value="Spore_permease"/>
    <property type="match status" value="1"/>
</dbReference>
<feature type="transmembrane region" description="Helical" evidence="8">
    <location>
        <begin position="117"/>
        <end position="135"/>
    </location>
</feature>
<evidence type="ECO:0000256" key="4">
    <source>
        <dbReference type="ARBA" id="ARBA00022544"/>
    </source>
</evidence>
<keyword evidence="4" id="KW-0309">Germination</keyword>
<dbReference type="Proteomes" id="UP001179280">
    <property type="component" value="Unassembled WGS sequence"/>
</dbReference>
<feature type="transmembrane region" description="Helical" evidence="8">
    <location>
        <begin position="78"/>
        <end position="97"/>
    </location>
</feature>
<feature type="transmembrane region" description="Helical" evidence="8">
    <location>
        <begin position="181"/>
        <end position="200"/>
    </location>
</feature>
<dbReference type="PANTHER" id="PTHR34975">
    <property type="entry name" value="SPORE GERMINATION PROTEIN A2"/>
    <property type="match status" value="1"/>
</dbReference>
<dbReference type="NCBIfam" id="TIGR00912">
    <property type="entry name" value="2A0309"/>
    <property type="match status" value="1"/>
</dbReference>
<keyword evidence="5 8" id="KW-0812">Transmembrane</keyword>
<reference evidence="9" key="1">
    <citation type="submission" date="2021-01" db="EMBL/GenBank/DDBJ databases">
        <title>Genomic Encyclopedia of Type Strains, Phase IV (KMG-IV): sequencing the most valuable type-strain genomes for metagenomic binning, comparative biology and taxonomic classification.</title>
        <authorList>
            <person name="Goeker M."/>
        </authorList>
    </citation>
    <scope>NUCLEOTIDE SEQUENCE</scope>
    <source>
        <strain evidence="9">DSM 21943</strain>
    </source>
</reference>
<feature type="transmembrane region" description="Helical" evidence="8">
    <location>
        <begin position="12"/>
        <end position="32"/>
    </location>
</feature>
<feature type="transmembrane region" description="Helical" evidence="8">
    <location>
        <begin position="212"/>
        <end position="237"/>
    </location>
</feature>
<feature type="transmembrane region" description="Helical" evidence="8">
    <location>
        <begin position="329"/>
        <end position="350"/>
    </location>
</feature>
<keyword evidence="10" id="KW-1185">Reference proteome</keyword>
<evidence type="ECO:0000313" key="9">
    <source>
        <dbReference type="EMBL" id="MBM7838363.1"/>
    </source>
</evidence>
<evidence type="ECO:0000256" key="1">
    <source>
        <dbReference type="ARBA" id="ARBA00004141"/>
    </source>
</evidence>
<keyword evidence="3" id="KW-0813">Transport</keyword>
<keyword evidence="6 8" id="KW-1133">Transmembrane helix</keyword>
<keyword evidence="7 8" id="KW-0472">Membrane</keyword>
<evidence type="ECO:0000256" key="6">
    <source>
        <dbReference type="ARBA" id="ARBA00022989"/>
    </source>
</evidence>
<feature type="transmembrane region" description="Helical" evidence="8">
    <location>
        <begin position="299"/>
        <end position="317"/>
    </location>
</feature>
<feature type="transmembrane region" description="Helical" evidence="8">
    <location>
        <begin position="142"/>
        <end position="161"/>
    </location>
</feature>
<evidence type="ECO:0000256" key="3">
    <source>
        <dbReference type="ARBA" id="ARBA00022448"/>
    </source>
</evidence>
<accession>A0ABS2SS58</accession>
<dbReference type="EMBL" id="JAFBCV010000004">
    <property type="protein sequence ID" value="MBM7838363.1"/>
    <property type="molecule type" value="Genomic_DNA"/>
</dbReference>
<evidence type="ECO:0000313" key="10">
    <source>
        <dbReference type="Proteomes" id="UP001179280"/>
    </source>
</evidence>
<sequence length="370" mass="42214">MRSVTMLQLFPLILLSSGLMNHVIMMPIVLQYGERDSWIGVLLSAAYLLIWVPLIVFVSRRTKQQRITDYVQGRTGKLGSALFKAFLFFYLAVFAYVTLFNTITWTTSTYMQLTPNAIIALPYLILCGLAAYYGIRSIVFTAGILLPIVIALGFLVGIGNYHIKDYSLLLPLFEKGYGDMFVASFLVMCGFAELIFILFIQHHARTKLKTGYLFVLAFLLFGLALGPLVGAITIFGIEEAERLKYPAFSQWRVLELGQYLTRLDFFSIFQWLAGAFTRQAIGLYIAVDLLGAKTKKSRLVLILSLTFLLWLTIFIPLDEPTFIVYLSRFYMPFSLFSAVLIILWLFLVSLKKRKKHKRIERGKQTHEATH</sequence>
<proteinExistence type="inferred from homology"/>
<dbReference type="RefSeq" id="WP_204465539.1">
    <property type="nucleotide sequence ID" value="NZ_JAFBCV010000004.1"/>
</dbReference>
<dbReference type="InterPro" id="IPR004761">
    <property type="entry name" value="Spore_GerAB"/>
</dbReference>
<feature type="transmembrane region" description="Helical" evidence="8">
    <location>
        <begin position="268"/>
        <end position="287"/>
    </location>
</feature>
<evidence type="ECO:0000256" key="5">
    <source>
        <dbReference type="ARBA" id="ARBA00022692"/>
    </source>
</evidence>
<evidence type="ECO:0000256" key="2">
    <source>
        <dbReference type="ARBA" id="ARBA00007998"/>
    </source>
</evidence>
<gene>
    <name evidence="9" type="ORF">JOC54_001619</name>
</gene>
<comment type="caution">
    <text evidence="9">The sequence shown here is derived from an EMBL/GenBank/DDBJ whole genome shotgun (WGS) entry which is preliminary data.</text>
</comment>
<protein>
    <submittedName>
        <fullName evidence="9">Spore germination protein (Amino acid permease)</fullName>
    </submittedName>
</protein>
<name>A0ABS2SS58_9BACI</name>